<feature type="domain" description="2Fe-2S ferredoxin-type" evidence="7">
    <location>
        <begin position="2"/>
        <end position="105"/>
    </location>
</feature>
<dbReference type="SUPFAM" id="SSF54292">
    <property type="entry name" value="2Fe-2S ferredoxin-like"/>
    <property type="match status" value="1"/>
</dbReference>
<keyword evidence="3" id="KW-0479">Metal-binding</keyword>
<dbReference type="InterPro" id="IPR012675">
    <property type="entry name" value="Beta-grasp_dom_sf"/>
</dbReference>
<protein>
    <submittedName>
        <fullName evidence="8">Ferredoxin VI</fullName>
    </submittedName>
</protein>
<name>A0A4P1KBH2_9CAUL</name>
<evidence type="ECO:0000313" key="8">
    <source>
        <dbReference type="EMBL" id="VTO17778.1"/>
    </source>
</evidence>
<keyword evidence="5" id="KW-0411">Iron-sulfur</keyword>
<dbReference type="PANTHER" id="PTHR23426:SF65">
    <property type="entry name" value="FERREDOXIN-2, MITOCHONDRIAL"/>
    <property type="match status" value="1"/>
</dbReference>
<dbReference type="GO" id="GO:0009055">
    <property type="term" value="F:electron transfer activity"/>
    <property type="evidence" value="ECO:0007669"/>
    <property type="project" value="TreeGrafter"/>
</dbReference>
<dbReference type="AlphaFoldDB" id="A0A4P1KBH2"/>
<keyword evidence="2" id="KW-0001">2Fe-2S</keyword>
<keyword evidence="9" id="KW-1185">Reference proteome</keyword>
<dbReference type="GO" id="GO:0140647">
    <property type="term" value="P:P450-containing electron transport chain"/>
    <property type="evidence" value="ECO:0007669"/>
    <property type="project" value="InterPro"/>
</dbReference>
<dbReference type="InterPro" id="IPR001041">
    <property type="entry name" value="2Fe-2S_ferredoxin-type"/>
</dbReference>
<dbReference type="RefSeq" id="WP_138141820.1">
    <property type="nucleotide sequence ID" value="NZ_LR588407.1"/>
</dbReference>
<evidence type="ECO:0000256" key="5">
    <source>
        <dbReference type="ARBA" id="ARBA00023014"/>
    </source>
</evidence>
<evidence type="ECO:0000313" key="9">
    <source>
        <dbReference type="Proteomes" id="UP000309952"/>
    </source>
</evidence>
<dbReference type="Pfam" id="PF00111">
    <property type="entry name" value="Fer2"/>
    <property type="match status" value="1"/>
</dbReference>
<dbReference type="GO" id="GO:0046872">
    <property type="term" value="F:metal ion binding"/>
    <property type="evidence" value="ECO:0007669"/>
    <property type="project" value="UniProtKB-KW"/>
</dbReference>
<dbReference type="InterPro" id="IPR001055">
    <property type="entry name" value="Adrenodoxin-like"/>
</dbReference>
<sequence length="110" mass="11780">MPAVTFIQTDGTRQIVRIQAGASLMEAAVRAGVPGIEAKCRGGCACVTCHVYIEPHWRSELGAPSAMEESMLDFTAAVDARSRLSCQVRVTRACHGLIVQVPAEQRVLGL</sequence>
<dbReference type="Proteomes" id="UP000309952">
    <property type="component" value="Chromosome"/>
</dbReference>
<dbReference type="GO" id="GO:0051537">
    <property type="term" value="F:2 iron, 2 sulfur cluster binding"/>
    <property type="evidence" value="ECO:0007669"/>
    <property type="project" value="UniProtKB-KW"/>
</dbReference>
<dbReference type="KEGG" id="bvy:NCTC9239_02545"/>
<dbReference type="InterPro" id="IPR036010">
    <property type="entry name" value="2Fe-2S_ferredoxin-like_sf"/>
</dbReference>
<dbReference type="EMBL" id="LR588407">
    <property type="protein sequence ID" value="VTO17778.1"/>
    <property type="molecule type" value="Genomic_DNA"/>
</dbReference>
<comment type="cofactor">
    <cofactor evidence="6">
        <name>[2Fe-2S] cluster</name>
        <dbReference type="ChEBI" id="CHEBI:190135"/>
    </cofactor>
</comment>
<dbReference type="PRINTS" id="PR00355">
    <property type="entry name" value="ADRENODOXIN"/>
</dbReference>
<keyword evidence="4" id="KW-0408">Iron</keyword>
<gene>
    <name evidence="8" type="ORF">NCTC9239_02545</name>
</gene>
<dbReference type="PANTHER" id="PTHR23426">
    <property type="entry name" value="FERREDOXIN/ADRENODOXIN"/>
    <property type="match status" value="1"/>
</dbReference>
<evidence type="ECO:0000256" key="4">
    <source>
        <dbReference type="ARBA" id="ARBA00023004"/>
    </source>
</evidence>
<comment type="similarity">
    <text evidence="1">Belongs to the adrenodoxin/putidaredoxin family.</text>
</comment>
<dbReference type="Gene3D" id="3.10.20.30">
    <property type="match status" value="1"/>
</dbReference>
<evidence type="ECO:0000256" key="2">
    <source>
        <dbReference type="ARBA" id="ARBA00022714"/>
    </source>
</evidence>
<evidence type="ECO:0000256" key="3">
    <source>
        <dbReference type="ARBA" id="ARBA00022723"/>
    </source>
</evidence>
<evidence type="ECO:0000259" key="7">
    <source>
        <dbReference type="PROSITE" id="PS51085"/>
    </source>
</evidence>
<evidence type="ECO:0000256" key="6">
    <source>
        <dbReference type="ARBA" id="ARBA00034078"/>
    </source>
</evidence>
<organism evidence="8 9">
    <name type="scientific">Brevundimonas vancanneytii</name>
    <dbReference type="NCBI Taxonomy" id="1325724"/>
    <lineage>
        <taxon>Bacteria</taxon>
        <taxon>Pseudomonadati</taxon>
        <taxon>Pseudomonadota</taxon>
        <taxon>Alphaproteobacteria</taxon>
        <taxon>Caulobacterales</taxon>
        <taxon>Caulobacteraceae</taxon>
        <taxon>Brevundimonas</taxon>
    </lineage>
</organism>
<reference evidence="8 9" key="1">
    <citation type="submission" date="2019-04" db="EMBL/GenBank/DDBJ databases">
        <authorList>
            <consortium name="Pathogen Informatics"/>
        </authorList>
    </citation>
    <scope>NUCLEOTIDE SEQUENCE [LARGE SCALE GENOMIC DNA]</scope>
    <source>
        <strain evidence="8 9">NCTC9239</strain>
    </source>
</reference>
<accession>A0A4P1KBH2</accession>
<proteinExistence type="inferred from homology"/>
<dbReference type="PROSITE" id="PS51085">
    <property type="entry name" value="2FE2S_FER_2"/>
    <property type="match status" value="1"/>
</dbReference>
<evidence type="ECO:0000256" key="1">
    <source>
        <dbReference type="ARBA" id="ARBA00010914"/>
    </source>
</evidence>